<organism evidence="1">
    <name type="scientific">marine sediment metagenome</name>
    <dbReference type="NCBI Taxonomy" id="412755"/>
    <lineage>
        <taxon>unclassified sequences</taxon>
        <taxon>metagenomes</taxon>
        <taxon>ecological metagenomes</taxon>
    </lineage>
</organism>
<gene>
    <name evidence="1" type="ORF">S12H4_62721</name>
</gene>
<feature type="non-terminal residue" evidence="1">
    <location>
        <position position="1"/>
    </location>
</feature>
<sequence length="70" mass="7512">TANRVQSLILGAGQLIGSKVTVSMEMKVDGVVNKVYDRSFNRSPGHHTPGLWIINGTVGIHEALVVKVKS</sequence>
<name>X1UU97_9ZZZZ</name>
<evidence type="ECO:0000313" key="1">
    <source>
        <dbReference type="EMBL" id="GAJ21029.1"/>
    </source>
</evidence>
<accession>X1UU97</accession>
<proteinExistence type="predicted"/>
<reference evidence="1" key="1">
    <citation type="journal article" date="2014" name="Front. Microbiol.">
        <title>High frequency of phylogenetically diverse reductive dehalogenase-homologous genes in deep subseafloor sedimentary metagenomes.</title>
        <authorList>
            <person name="Kawai M."/>
            <person name="Futagami T."/>
            <person name="Toyoda A."/>
            <person name="Takaki Y."/>
            <person name="Nishi S."/>
            <person name="Hori S."/>
            <person name="Arai W."/>
            <person name="Tsubouchi T."/>
            <person name="Morono Y."/>
            <person name="Uchiyama I."/>
            <person name="Ito T."/>
            <person name="Fujiyama A."/>
            <person name="Inagaki F."/>
            <person name="Takami H."/>
        </authorList>
    </citation>
    <scope>NUCLEOTIDE SEQUENCE</scope>
    <source>
        <strain evidence="1">Expedition CK06-06</strain>
    </source>
</reference>
<dbReference type="EMBL" id="BARW01042221">
    <property type="protein sequence ID" value="GAJ21029.1"/>
    <property type="molecule type" value="Genomic_DNA"/>
</dbReference>
<comment type="caution">
    <text evidence="1">The sequence shown here is derived from an EMBL/GenBank/DDBJ whole genome shotgun (WGS) entry which is preliminary data.</text>
</comment>
<protein>
    <submittedName>
        <fullName evidence="1">Uncharacterized protein</fullName>
    </submittedName>
</protein>
<feature type="non-terminal residue" evidence="1">
    <location>
        <position position="70"/>
    </location>
</feature>
<dbReference type="AlphaFoldDB" id="X1UU97"/>